<evidence type="ECO:0000256" key="1">
    <source>
        <dbReference type="SAM" id="MobiDB-lite"/>
    </source>
</evidence>
<accession>A0A085WVR8</accession>
<dbReference type="PATRIC" id="fig|394096.3.peg.40"/>
<dbReference type="AlphaFoldDB" id="A0A085WVR8"/>
<dbReference type="STRING" id="394096.DB31_0042"/>
<evidence type="ECO:0000313" key="3">
    <source>
        <dbReference type="Proteomes" id="UP000028725"/>
    </source>
</evidence>
<feature type="region of interest" description="Disordered" evidence="1">
    <location>
        <begin position="1"/>
        <end position="21"/>
    </location>
</feature>
<organism evidence="2 3">
    <name type="scientific">Hyalangium minutum</name>
    <dbReference type="NCBI Taxonomy" id="394096"/>
    <lineage>
        <taxon>Bacteria</taxon>
        <taxon>Pseudomonadati</taxon>
        <taxon>Myxococcota</taxon>
        <taxon>Myxococcia</taxon>
        <taxon>Myxococcales</taxon>
        <taxon>Cystobacterineae</taxon>
        <taxon>Archangiaceae</taxon>
        <taxon>Hyalangium</taxon>
    </lineage>
</organism>
<feature type="region of interest" description="Disordered" evidence="1">
    <location>
        <begin position="61"/>
        <end position="114"/>
    </location>
</feature>
<dbReference type="OrthoDB" id="5509980at2"/>
<sequence>MAKINNQPPAPLWPWGGPRSVRERLVDRTQLNRKNTKKTGNPKNPALASAALLDFIGPAHSSEELRLPTPANPRQNDAPLEGFSDRPQLESVAERGENDQRRLMERGLSRINAPPDRMERLKALLQRESQMLTLVGQVNSEVQEIMRRIREEQKDEGY</sequence>
<dbReference type="Proteomes" id="UP000028725">
    <property type="component" value="Unassembled WGS sequence"/>
</dbReference>
<gene>
    <name evidence="2" type="ORF">DB31_0042</name>
</gene>
<reference evidence="2 3" key="1">
    <citation type="submission" date="2014-04" db="EMBL/GenBank/DDBJ databases">
        <title>Genome assembly of Hyalangium minutum DSM 14724.</title>
        <authorList>
            <person name="Sharma G."/>
            <person name="Subramanian S."/>
        </authorList>
    </citation>
    <scope>NUCLEOTIDE SEQUENCE [LARGE SCALE GENOMIC DNA]</scope>
    <source>
        <strain evidence="2 3">DSM 14724</strain>
    </source>
</reference>
<keyword evidence="3" id="KW-1185">Reference proteome</keyword>
<name>A0A085WVR8_9BACT</name>
<proteinExistence type="predicted"/>
<feature type="compositionally biased region" description="Basic and acidic residues" evidence="1">
    <location>
        <begin position="83"/>
        <end position="108"/>
    </location>
</feature>
<dbReference type="RefSeq" id="WP_044180486.1">
    <property type="nucleotide sequence ID" value="NZ_JMCB01000001.1"/>
</dbReference>
<comment type="caution">
    <text evidence="2">The sequence shown here is derived from an EMBL/GenBank/DDBJ whole genome shotgun (WGS) entry which is preliminary data.</text>
</comment>
<protein>
    <submittedName>
        <fullName evidence="2">Uncharacterized protein</fullName>
    </submittedName>
</protein>
<evidence type="ECO:0000313" key="2">
    <source>
        <dbReference type="EMBL" id="KFE71781.1"/>
    </source>
</evidence>
<dbReference type="EMBL" id="JMCB01000001">
    <property type="protein sequence ID" value="KFE71781.1"/>
    <property type="molecule type" value="Genomic_DNA"/>
</dbReference>